<dbReference type="InterPro" id="IPR036259">
    <property type="entry name" value="MFS_trans_sf"/>
</dbReference>
<evidence type="ECO:0000256" key="2">
    <source>
        <dbReference type="ARBA" id="ARBA00022448"/>
    </source>
</evidence>
<accession>B3S454</accession>
<evidence type="ECO:0000256" key="6">
    <source>
        <dbReference type="SAM" id="MobiDB-lite"/>
    </source>
</evidence>
<feature type="transmembrane region" description="Helical" evidence="7">
    <location>
        <begin position="239"/>
        <end position="260"/>
    </location>
</feature>
<comment type="subcellular location">
    <subcellularLocation>
        <location evidence="1">Membrane</location>
        <topology evidence="1">Multi-pass membrane protein</topology>
    </subcellularLocation>
</comment>
<dbReference type="GO" id="GO:0016020">
    <property type="term" value="C:membrane"/>
    <property type="evidence" value="ECO:0007669"/>
    <property type="project" value="UniProtKB-SubCell"/>
</dbReference>
<gene>
    <name evidence="9" type="ORF">TRIADDRAFT_58958</name>
</gene>
<evidence type="ECO:0000313" key="9">
    <source>
        <dbReference type="EMBL" id="EDV22583.1"/>
    </source>
</evidence>
<evidence type="ECO:0000256" key="4">
    <source>
        <dbReference type="ARBA" id="ARBA00022989"/>
    </source>
</evidence>
<feature type="transmembrane region" description="Helical" evidence="7">
    <location>
        <begin position="73"/>
        <end position="97"/>
    </location>
</feature>
<dbReference type="FunCoup" id="B3S454">
    <property type="interactions" value="187"/>
</dbReference>
<dbReference type="EMBL" id="DS985249">
    <property type="protein sequence ID" value="EDV22583.1"/>
    <property type="molecule type" value="Genomic_DNA"/>
</dbReference>
<evidence type="ECO:0000256" key="3">
    <source>
        <dbReference type="ARBA" id="ARBA00022692"/>
    </source>
</evidence>
<dbReference type="InterPro" id="IPR020846">
    <property type="entry name" value="MFS_dom"/>
</dbReference>
<dbReference type="SUPFAM" id="SSF103473">
    <property type="entry name" value="MFS general substrate transporter"/>
    <property type="match status" value="1"/>
</dbReference>
<keyword evidence="2" id="KW-0813">Transport</keyword>
<dbReference type="KEGG" id="tad:TRIADDRAFT_58958"/>
<dbReference type="PANTHER" id="PTHR23506:SF26">
    <property type="entry name" value="MFS-TYPE TRANSPORTER SLC18B1"/>
    <property type="match status" value="1"/>
</dbReference>
<dbReference type="STRING" id="10228.B3S454"/>
<feature type="transmembrane region" description="Helical" evidence="7">
    <location>
        <begin position="37"/>
        <end position="61"/>
    </location>
</feature>
<feature type="transmembrane region" description="Helical" evidence="7">
    <location>
        <begin position="280"/>
        <end position="299"/>
    </location>
</feature>
<feature type="region of interest" description="Disordered" evidence="6">
    <location>
        <begin position="1"/>
        <end position="28"/>
    </location>
</feature>
<dbReference type="GO" id="GO:0022857">
    <property type="term" value="F:transmembrane transporter activity"/>
    <property type="evidence" value="ECO:0000318"/>
    <property type="project" value="GO_Central"/>
</dbReference>
<dbReference type="HOGENOM" id="CLU_028639_3_0_1"/>
<dbReference type="RefSeq" id="XP_002115127.1">
    <property type="nucleotide sequence ID" value="XM_002115091.1"/>
</dbReference>
<evidence type="ECO:0000256" key="5">
    <source>
        <dbReference type="ARBA" id="ARBA00023136"/>
    </source>
</evidence>
<evidence type="ECO:0000256" key="1">
    <source>
        <dbReference type="ARBA" id="ARBA00004141"/>
    </source>
</evidence>
<dbReference type="Proteomes" id="UP000009022">
    <property type="component" value="Unassembled WGS sequence"/>
</dbReference>
<reference evidence="9 10" key="1">
    <citation type="journal article" date="2008" name="Nature">
        <title>The Trichoplax genome and the nature of placozoans.</title>
        <authorList>
            <person name="Srivastava M."/>
            <person name="Begovic E."/>
            <person name="Chapman J."/>
            <person name="Putnam N.H."/>
            <person name="Hellsten U."/>
            <person name="Kawashima T."/>
            <person name="Kuo A."/>
            <person name="Mitros T."/>
            <person name="Salamov A."/>
            <person name="Carpenter M.L."/>
            <person name="Signorovitch A.Y."/>
            <person name="Moreno M.A."/>
            <person name="Kamm K."/>
            <person name="Grimwood J."/>
            <person name="Schmutz J."/>
            <person name="Shapiro H."/>
            <person name="Grigoriev I.V."/>
            <person name="Buss L.W."/>
            <person name="Schierwater B."/>
            <person name="Dellaporta S.L."/>
            <person name="Rokhsar D.S."/>
        </authorList>
    </citation>
    <scope>NUCLEOTIDE SEQUENCE [LARGE SCALE GENOMIC DNA]</scope>
    <source>
        <strain evidence="9 10">Grell-BS-1999</strain>
    </source>
</reference>
<dbReference type="Pfam" id="PF07690">
    <property type="entry name" value="MFS_1"/>
    <property type="match status" value="1"/>
</dbReference>
<dbReference type="InParanoid" id="B3S454"/>
<feature type="domain" description="Major facilitator superfamily (MFS) profile" evidence="8">
    <location>
        <begin position="39"/>
        <end position="440"/>
    </location>
</feature>
<keyword evidence="10" id="KW-1185">Reference proteome</keyword>
<evidence type="ECO:0000259" key="8">
    <source>
        <dbReference type="PROSITE" id="PS50850"/>
    </source>
</evidence>
<dbReference type="InterPro" id="IPR050930">
    <property type="entry name" value="MFS_Vesicular_Transporter"/>
</dbReference>
<feature type="transmembrane region" description="Helical" evidence="7">
    <location>
        <begin position="305"/>
        <end position="325"/>
    </location>
</feature>
<evidence type="ECO:0000313" key="10">
    <source>
        <dbReference type="Proteomes" id="UP000009022"/>
    </source>
</evidence>
<feature type="transmembrane region" description="Helical" evidence="7">
    <location>
        <begin position="199"/>
        <end position="219"/>
    </location>
</feature>
<dbReference type="OMA" id="RLNFEWA"/>
<name>B3S454_TRIAD</name>
<proteinExistence type="predicted"/>
<dbReference type="PhylomeDB" id="B3S454"/>
<dbReference type="AlphaFoldDB" id="B3S454"/>
<dbReference type="eggNOG" id="KOG3764">
    <property type="taxonomic scope" value="Eukaryota"/>
</dbReference>
<dbReference type="GeneID" id="6756339"/>
<sequence>MQNIETTKSGDSVSSFNSENGDETTTTPEVTSKRNKLIIMVLLSVTYFLLASVYALLAPFFPQEAKNRNVKHFEIGLIFAIYPFFIFLISPICGIMMPRIGVVFTLWAGLFFEAGCSILFGFLPNILDHQTFVAFCLLIRGMQGIGAACSQTAALAMMSSIFPDNVATTTSTLEIFGALGFMTGPPIGGLLFQAGGFKLPFIVLGSTLLVIGCVVIYFIPRISHAASAPPVTLMKQLLIRPRVIIMCIGIILQMLLFGFLDPTLSLHLKPLNLTPPELGAVFLALGAGYGIFSPIFGWLSDRFGYRPFIIGGNFAMGVALMFLGPAPFFKIPLNQSPGVDETEKDFVLYAVVSGLFSSASSLGQVLGPIVGGTFTSTSDALFRKTSAGIGFAVAAEGLIVILLTLWEKLYKKKTERILRTNPMKLLQVRVIIEDLYDLPL</sequence>
<organism evidence="9 10">
    <name type="scientific">Trichoplax adhaerens</name>
    <name type="common">Trichoplax reptans</name>
    <dbReference type="NCBI Taxonomy" id="10228"/>
    <lineage>
        <taxon>Eukaryota</taxon>
        <taxon>Metazoa</taxon>
        <taxon>Placozoa</taxon>
        <taxon>Uniplacotomia</taxon>
        <taxon>Trichoplacea</taxon>
        <taxon>Trichoplacidae</taxon>
        <taxon>Trichoplax</taxon>
    </lineage>
</organism>
<evidence type="ECO:0000256" key="7">
    <source>
        <dbReference type="SAM" id="Phobius"/>
    </source>
</evidence>
<feature type="transmembrane region" description="Helical" evidence="7">
    <location>
        <begin position="387"/>
        <end position="406"/>
    </location>
</feature>
<dbReference type="PANTHER" id="PTHR23506">
    <property type="entry name" value="GH10249P"/>
    <property type="match status" value="1"/>
</dbReference>
<feature type="transmembrane region" description="Helical" evidence="7">
    <location>
        <begin position="144"/>
        <end position="163"/>
    </location>
</feature>
<dbReference type="CTD" id="6756339"/>
<feature type="transmembrane region" description="Helical" evidence="7">
    <location>
        <begin position="103"/>
        <end position="123"/>
    </location>
</feature>
<protein>
    <recommendedName>
        <fullName evidence="8">Major facilitator superfamily (MFS) profile domain-containing protein</fullName>
    </recommendedName>
</protein>
<dbReference type="InterPro" id="IPR011701">
    <property type="entry name" value="MFS"/>
</dbReference>
<dbReference type="Gene3D" id="1.20.1250.20">
    <property type="entry name" value="MFS general substrate transporter like domains"/>
    <property type="match status" value="2"/>
</dbReference>
<keyword evidence="5 7" id="KW-0472">Membrane</keyword>
<keyword evidence="3 7" id="KW-0812">Transmembrane</keyword>
<dbReference type="PROSITE" id="PS50850">
    <property type="entry name" value="MFS"/>
    <property type="match status" value="1"/>
</dbReference>
<dbReference type="OrthoDB" id="446368at2759"/>
<feature type="transmembrane region" description="Helical" evidence="7">
    <location>
        <begin position="175"/>
        <end position="192"/>
    </location>
</feature>
<keyword evidence="4 7" id="KW-1133">Transmembrane helix</keyword>